<protein>
    <submittedName>
        <fullName evidence="1">Uncharacterized protein</fullName>
    </submittedName>
</protein>
<dbReference type="Proteomes" id="UP000070544">
    <property type="component" value="Unassembled WGS sequence"/>
</dbReference>
<dbReference type="OrthoDB" id="420264at2759"/>
<proteinExistence type="predicted"/>
<evidence type="ECO:0000313" key="2">
    <source>
        <dbReference type="Proteomes" id="UP000070544"/>
    </source>
</evidence>
<name>A0A139A789_GONPJ</name>
<keyword evidence="2" id="KW-1185">Reference proteome</keyword>
<accession>A0A139A789</accession>
<reference evidence="1 2" key="1">
    <citation type="journal article" date="2015" name="Genome Biol. Evol.">
        <title>Phylogenomic analyses indicate that early fungi evolved digesting cell walls of algal ancestors of land plants.</title>
        <authorList>
            <person name="Chang Y."/>
            <person name="Wang S."/>
            <person name="Sekimoto S."/>
            <person name="Aerts A.L."/>
            <person name="Choi C."/>
            <person name="Clum A."/>
            <person name="LaButti K.M."/>
            <person name="Lindquist E.A."/>
            <person name="Yee Ngan C."/>
            <person name="Ohm R.A."/>
            <person name="Salamov A.A."/>
            <person name="Grigoriev I.V."/>
            <person name="Spatafora J.W."/>
            <person name="Berbee M.L."/>
        </authorList>
    </citation>
    <scope>NUCLEOTIDE SEQUENCE [LARGE SCALE GENOMIC DNA]</scope>
    <source>
        <strain evidence="1 2">JEL478</strain>
    </source>
</reference>
<organism evidence="1 2">
    <name type="scientific">Gonapodya prolifera (strain JEL478)</name>
    <name type="common">Monoblepharis prolifera</name>
    <dbReference type="NCBI Taxonomy" id="1344416"/>
    <lineage>
        <taxon>Eukaryota</taxon>
        <taxon>Fungi</taxon>
        <taxon>Fungi incertae sedis</taxon>
        <taxon>Chytridiomycota</taxon>
        <taxon>Chytridiomycota incertae sedis</taxon>
        <taxon>Monoblepharidomycetes</taxon>
        <taxon>Monoblepharidales</taxon>
        <taxon>Gonapodyaceae</taxon>
        <taxon>Gonapodya</taxon>
    </lineage>
</organism>
<evidence type="ECO:0000313" key="1">
    <source>
        <dbReference type="EMBL" id="KXS12686.1"/>
    </source>
</evidence>
<dbReference type="EMBL" id="KQ965785">
    <property type="protein sequence ID" value="KXS12686.1"/>
    <property type="molecule type" value="Genomic_DNA"/>
</dbReference>
<sequence length="152" mass="16358">MLSVFPEIQASQPAKTQSYGAVEMRVGGESSGEAASAQVFVKVEAADAPLNENQPEQAPFDVGVQVSVDRLSFFCQRKAHFDLAHKIERLGGVQSSKTPPSEWWIRSNPKRIVVMTGAGVSTGAGIPDFRSPVGLSLMGWAAWLQRTSGENI</sequence>
<dbReference type="InterPro" id="IPR029035">
    <property type="entry name" value="DHS-like_NAD/FAD-binding_dom"/>
</dbReference>
<gene>
    <name evidence="1" type="ORF">M427DRAFT_46146</name>
</gene>
<dbReference type="AlphaFoldDB" id="A0A139A789"/>
<dbReference type="Gene3D" id="3.40.50.1220">
    <property type="entry name" value="TPP-binding domain"/>
    <property type="match status" value="1"/>
</dbReference>
<dbReference type="SUPFAM" id="SSF52467">
    <property type="entry name" value="DHS-like NAD/FAD-binding domain"/>
    <property type="match status" value="1"/>
</dbReference>